<organism evidence="3 4">
    <name type="scientific">Rosistilla ulvae</name>
    <dbReference type="NCBI Taxonomy" id="1930277"/>
    <lineage>
        <taxon>Bacteria</taxon>
        <taxon>Pseudomonadati</taxon>
        <taxon>Planctomycetota</taxon>
        <taxon>Planctomycetia</taxon>
        <taxon>Pirellulales</taxon>
        <taxon>Pirellulaceae</taxon>
        <taxon>Rosistilla</taxon>
    </lineage>
</organism>
<protein>
    <submittedName>
        <fullName evidence="3">Calcineurin-like phosphoesterase superfamily domain protein</fullName>
    </submittedName>
</protein>
<dbReference type="KEGG" id="ruv:EC9_48620"/>
<dbReference type="EMBL" id="CP036261">
    <property type="protein sequence ID" value="QDS90648.1"/>
    <property type="molecule type" value="Genomic_DNA"/>
</dbReference>
<dbReference type="Proteomes" id="UP000319557">
    <property type="component" value="Chromosome"/>
</dbReference>
<proteinExistence type="inferred from homology"/>
<keyword evidence="4" id="KW-1185">Reference proteome</keyword>
<evidence type="ECO:0000256" key="1">
    <source>
        <dbReference type="ARBA" id="ARBA00008950"/>
    </source>
</evidence>
<dbReference type="OrthoDB" id="332939at2"/>
<dbReference type="PANTHER" id="PTHR12905:SF0">
    <property type="entry name" value="CALCINEURIN-LIKE PHOSPHOESTERASE DOMAIN-CONTAINING PROTEIN"/>
    <property type="match status" value="1"/>
</dbReference>
<name>A0A517M6Z1_9BACT</name>
<dbReference type="AlphaFoldDB" id="A0A517M6Z1"/>
<feature type="domain" description="Calcineurin-like phosphoesterase" evidence="2">
    <location>
        <begin position="1"/>
        <end position="192"/>
    </location>
</feature>
<dbReference type="InterPro" id="IPR029052">
    <property type="entry name" value="Metallo-depent_PP-like"/>
</dbReference>
<dbReference type="PANTHER" id="PTHR12905">
    <property type="entry name" value="METALLOPHOSPHOESTERASE"/>
    <property type="match status" value="1"/>
</dbReference>
<dbReference type="Pfam" id="PF12850">
    <property type="entry name" value="Metallophos_2"/>
    <property type="match status" value="1"/>
</dbReference>
<reference evidence="3 4" key="1">
    <citation type="submission" date="2019-02" db="EMBL/GenBank/DDBJ databases">
        <title>Deep-cultivation of Planctomycetes and their phenomic and genomic characterization uncovers novel biology.</title>
        <authorList>
            <person name="Wiegand S."/>
            <person name="Jogler M."/>
            <person name="Boedeker C."/>
            <person name="Pinto D."/>
            <person name="Vollmers J."/>
            <person name="Rivas-Marin E."/>
            <person name="Kohn T."/>
            <person name="Peeters S.H."/>
            <person name="Heuer A."/>
            <person name="Rast P."/>
            <person name="Oberbeckmann S."/>
            <person name="Bunk B."/>
            <person name="Jeske O."/>
            <person name="Meyerdierks A."/>
            <person name="Storesund J.E."/>
            <person name="Kallscheuer N."/>
            <person name="Luecker S."/>
            <person name="Lage O.M."/>
            <person name="Pohl T."/>
            <person name="Merkel B.J."/>
            <person name="Hornburger P."/>
            <person name="Mueller R.-W."/>
            <person name="Bruemmer F."/>
            <person name="Labrenz M."/>
            <person name="Spormann A.M."/>
            <person name="Op den Camp H."/>
            <person name="Overmann J."/>
            <person name="Amann R."/>
            <person name="Jetten M.S.M."/>
            <person name="Mascher T."/>
            <person name="Medema M.H."/>
            <person name="Devos D.P."/>
            <person name="Kaster A.-K."/>
            <person name="Ovreas L."/>
            <person name="Rohde M."/>
            <person name="Galperin M.Y."/>
            <person name="Jogler C."/>
        </authorList>
    </citation>
    <scope>NUCLEOTIDE SEQUENCE [LARGE SCALE GENOMIC DNA]</scope>
    <source>
        <strain evidence="3 4">EC9</strain>
    </source>
</reference>
<accession>A0A517M6Z1</accession>
<dbReference type="InterPro" id="IPR051693">
    <property type="entry name" value="UPF0046_metallophosphoest"/>
</dbReference>
<dbReference type="SUPFAM" id="SSF56300">
    <property type="entry name" value="Metallo-dependent phosphatases"/>
    <property type="match status" value="1"/>
</dbReference>
<gene>
    <name evidence="3" type="ORF">EC9_48620</name>
</gene>
<dbReference type="RefSeq" id="WP_145348429.1">
    <property type="nucleotide sequence ID" value="NZ_CP036261.1"/>
</dbReference>
<dbReference type="Gene3D" id="3.60.21.10">
    <property type="match status" value="1"/>
</dbReference>
<comment type="similarity">
    <text evidence="1">Belongs to the metallophosphoesterase superfamily. YfcE family.</text>
</comment>
<sequence>MKLLLFSDLHRDRDAATALVELAKDADVMIGAGDFAIKRKGLADTIEILQTADCPAILVPGNGESVEELTLACRDWPQAHVLHGTAASVAGVSFFGIGGGIPTTPFGDWSYDFSEEEAAELLRPMAEQDVLVTHSPPWNCVDIDGSGTHRGSPTIRQAIEANKPRLVVCGHVHDSWERTDRVGDSVVINAGPRGVWHTID</sequence>
<dbReference type="InterPro" id="IPR024654">
    <property type="entry name" value="Calcineurin-like_PHP_lpxH"/>
</dbReference>
<evidence type="ECO:0000313" key="3">
    <source>
        <dbReference type="EMBL" id="QDS90648.1"/>
    </source>
</evidence>
<evidence type="ECO:0000313" key="4">
    <source>
        <dbReference type="Proteomes" id="UP000319557"/>
    </source>
</evidence>
<evidence type="ECO:0000259" key="2">
    <source>
        <dbReference type="Pfam" id="PF12850"/>
    </source>
</evidence>